<organism evidence="7 8">
    <name type="scientific">Paraflavitalea soli</name>
    <dbReference type="NCBI Taxonomy" id="2315862"/>
    <lineage>
        <taxon>Bacteria</taxon>
        <taxon>Pseudomonadati</taxon>
        <taxon>Bacteroidota</taxon>
        <taxon>Chitinophagia</taxon>
        <taxon>Chitinophagales</taxon>
        <taxon>Chitinophagaceae</taxon>
        <taxon>Paraflavitalea</taxon>
    </lineage>
</organism>
<sequence>MKRFLYLATVAMSTAFIACNETAGKDGDKEPVTEAQLAARGKYLVTVIGCGDCHTPKIMTPQGPVPDTTKLLSGYDVAAGPLGQFDTAITRDGRWALLKGDLTAAVGPWGITYAANLTPDDTGLGGWTYDNFRRAIKEGKYRGVEQSRPLMPPMPTQSLAQLTDEDVKSIYEYLKTIKPVKNLVPQAVLNPPPPPAAH</sequence>
<dbReference type="GO" id="GO:0046872">
    <property type="term" value="F:metal ion binding"/>
    <property type="evidence" value="ECO:0007669"/>
    <property type="project" value="UniProtKB-KW"/>
</dbReference>
<dbReference type="InterPro" id="IPR036909">
    <property type="entry name" value="Cyt_c-like_dom_sf"/>
</dbReference>
<dbReference type="PANTHER" id="PTHR35008">
    <property type="entry name" value="BLL4482 PROTEIN-RELATED"/>
    <property type="match status" value="1"/>
</dbReference>
<keyword evidence="3 4" id="KW-0408">Iron</keyword>
<dbReference type="EMBL" id="CP032157">
    <property type="protein sequence ID" value="AXY72733.1"/>
    <property type="molecule type" value="Genomic_DNA"/>
</dbReference>
<name>A0A3B7MHE3_9BACT</name>
<dbReference type="PANTHER" id="PTHR35008:SF4">
    <property type="entry name" value="BLL4482 PROTEIN"/>
    <property type="match status" value="1"/>
</dbReference>
<evidence type="ECO:0000256" key="4">
    <source>
        <dbReference type="PROSITE-ProRule" id="PRU00433"/>
    </source>
</evidence>
<evidence type="ECO:0000256" key="1">
    <source>
        <dbReference type="ARBA" id="ARBA00022617"/>
    </source>
</evidence>
<dbReference type="InterPro" id="IPR051459">
    <property type="entry name" value="Cytochrome_c-type_DH"/>
</dbReference>
<reference evidence="7 8" key="1">
    <citation type="submission" date="2018-09" db="EMBL/GenBank/DDBJ databases">
        <title>Genome sequencing of strain 6GH32-13.</title>
        <authorList>
            <person name="Weon H.-Y."/>
            <person name="Heo J."/>
            <person name="Kwon S.-W."/>
        </authorList>
    </citation>
    <scope>NUCLEOTIDE SEQUENCE [LARGE SCALE GENOMIC DNA]</scope>
    <source>
        <strain evidence="7 8">5GH32-13</strain>
    </source>
</reference>
<keyword evidence="5" id="KW-0732">Signal</keyword>
<feature type="signal peptide" evidence="5">
    <location>
        <begin position="1"/>
        <end position="20"/>
    </location>
</feature>
<dbReference type="GO" id="GO:0020037">
    <property type="term" value="F:heme binding"/>
    <property type="evidence" value="ECO:0007669"/>
    <property type="project" value="InterPro"/>
</dbReference>
<dbReference type="OrthoDB" id="9809720at2"/>
<dbReference type="PROSITE" id="PS51257">
    <property type="entry name" value="PROKAR_LIPOPROTEIN"/>
    <property type="match status" value="1"/>
</dbReference>
<evidence type="ECO:0000313" key="7">
    <source>
        <dbReference type="EMBL" id="AXY72733.1"/>
    </source>
</evidence>
<feature type="domain" description="Cytochrome c" evidence="6">
    <location>
        <begin position="36"/>
        <end position="178"/>
    </location>
</feature>
<dbReference type="InterPro" id="IPR009056">
    <property type="entry name" value="Cyt_c-like_dom"/>
</dbReference>
<dbReference type="RefSeq" id="WP_119048571.1">
    <property type="nucleotide sequence ID" value="NZ_CP032157.1"/>
</dbReference>
<dbReference type="Pfam" id="PF00034">
    <property type="entry name" value="Cytochrom_C"/>
    <property type="match status" value="1"/>
</dbReference>
<dbReference type="Gene3D" id="1.10.760.10">
    <property type="entry name" value="Cytochrome c-like domain"/>
    <property type="match status" value="1"/>
</dbReference>
<evidence type="ECO:0000259" key="6">
    <source>
        <dbReference type="PROSITE" id="PS51007"/>
    </source>
</evidence>
<protein>
    <submittedName>
        <fullName evidence="7">Diheme cytochrome c-553</fullName>
    </submittedName>
</protein>
<dbReference type="KEGG" id="pseg:D3H65_01545"/>
<accession>A0A3B7MHE3</accession>
<dbReference type="GO" id="GO:0009055">
    <property type="term" value="F:electron transfer activity"/>
    <property type="evidence" value="ECO:0007669"/>
    <property type="project" value="InterPro"/>
</dbReference>
<keyword evidence="8" id="KW-1185">Reference proteome</keyword>
<evidence type="ECO:0000256" key="3">
    <source>
        <dbReference type="ARBA" id="ARBA00023004"/>
    </source>
</evidence>
<keyword evidence="1 4" id="KW-0349">Heme</keyword>
<proteinExistence type="predicted"/>
<dbReference type="AlphaFoldDB" id="A0A3B7MHE3"/>
<dbReference type="PROSITE" id="PS51007">
    <property type="entry name" value="CYTC"/>
    <property type="match status" value="1"/>
</dbReference>
<evidence type="ECO:0000256" key="5">
    <source>
        <dbReference type="SAM" id="SignalP"/>
    </source>
</evidence>
<evidence type="ECO:0000256" key="2">
    <source>
        <dbReference type="ARBA" id="ARBA00022723"/>
    </source>
</evidence>
<keyword evidence="2 4" id="KW-0479">Metal-binding</keyword>
<dbReference type="SUPFAM" id="SSF46626">
    <property type="entry name" value="Cytochrome c"/>
    <property type="match status" value="1"/>
</dbReference>
<feature type="chain" id="PRO_5017807619" evidence="5">
    <location>
        <begin position="21"/>
        <end position="198"/>
    </location>
</feature>
<dbReference type="Proteomes" id="UP000263900">
    <property type="component" value="Chromosome"/>
</dbReference>
<gene>
    <name evidence="7" type="ORF">D3H65_01545</name>
</gene>
<evidence type="ECO:0000313" key="8">
    <source>
        <dbReference type="Proteomes" id="UP000263900"/>
    </source>
</evidence>